<evidence type="ECO:0000256" key="1">
    <source>
        <dbReference type="ARBA" id="ARBA00023015"/>
    </source>
</evidence>
<dbReference type="PANTHER" id="PTHR42756">
    <property type="entry name" value="TRANSCRIPTIONAL REGULATOR, MARR"/>
    <property type="match status" value="1"/>
</dbReference>
<dbReference type="GO" id="GO:0003700">
    <property type="term" value="F:DNA-binding transcription factor activity"/>
    <property type="evidence" value="ECO:0007669"/>
    <property type="project" value="InterPro"/>
</dbReference>
<dbReference type="SUPFAM" id="SSF46785">
    <property type="entry name" value="Winged helix' DNA-binding domain"/>
    <property type="match status" value="1"/>
</dbReference>
<dbReference type="PROSITE" id="PS01117">
    <property type="entry name" value="HTH_MARR_1"/>
    <property type="match status" value="1"/>
</dbReference>
<keyword evidence="2 5" id="KW-0238">DNA-binding</keyword>
<evidence type="ECO:0000313" key="5">
    <source>
        <dbReference type="EMBL" id="TDW00460.1"/>
    </source>
</evidence>
<evidence type="ECO:0000313" key="6">
    <source>
        <dbReference type="Proteomes" id="UP000294697"/>
    </source>
</evidence>
<name>A0A4R7YUB7_9FIRM</name>
<dbReference type="GO" id="GO:0003677">
    <property type="term" value="F:DNA binding"/>
    <property type="evidence" value="ECO:0007669"/>
    <property type="project" value="UniProtKB-KW"/>
</dbReference>
<dbReference type="InterPro" id="IPR023187">
    <property type="entry name" value="Tscrpt_reg_MarR-type_CS"/>
</dbReference>
<dbReference type="PANTHER" id="PTHR42756:SF1">
    <property type="entry name" value="TRANSCRIPTIONAL REPRESSOR OF EMRAB OPERON"/>
    <property type="match status" value="1"/>
</dbReference>
<dbReference type="PRINTS" id="PR00598">
    <property type="entry name" value="HTHMARR"/>
</dbReference>
<proteinExistence type="predicted"/>
<feature type="domain" description="HTH marR-type" evidence="4">
    <location>
        <begin position="15"/>
        <end position="147"/>
    </location>
</feature>
<reference evidence="5 6" key="1">
    <citation type="submission" date="2019-03" db="EMBL/GenBank/DDBJ databases">
        <title>Subsurface microbial communities from deep shales in Ohio and West Virginia, USA.</title>
        <authorList>
            <person name="Wrighton K."/>
        </authorList>
    </citation>
    <scope>NUCLEOTIDE SEQUENCE [LARGE SCALE GENOMIC DNA]</scope>
    <source>
        <strain evidence="5 6">MSL9.2</strain>
    </source>
</reference>
<dbReference type="EMBL" id="SODA01000028">
    <property type="protein sequence ID" value="TDW00460.1"/>
    <property type="molecule type" value="Genomic_DNA"/>
</dbReference>
<accession>A0A4R7YUB7</accession>
<keyword evidence="3" id="KW-0804">Transcription</keyword>
<comment type="caution">
    <text evidence="5">The sequence shown here is derived from an EMBL/GenBank/DDBJ whole genome shotgun (WGS) entry which is preliminary data.</text>
</comment>
<dbReference type="Gene3D" id="1.10.10.10">
    <property type="entry name" value="Winged helix-like DNA-binding domain superfamily/Winged helix DNA-binding domain"/>
    <property type="match status" value="1"/>
</dbReference>
<dbReference type="AlphaFoldDB" id="A0A4R7YUB7"/>
<gene>
    <name evidence="5" type="ORF">C8C77_12819</name>
</gene>
<dbReference type="InterPro" id="IPR036390">
    <property type="entry name" value="WH_DNA-bd_sf"/>
</dbReference>
<dbReference type="InterPro" id="IPR011991">
    <property type="entry name" value="ArsR-like_HTH"/>
</dbReference>
<protein>
    <submittedName>
        <fullName evidence="5">DNA-binding MarR family transcriptional regulator</fullName>
    </submittedName>
</protein>
<evidence type="ECO:0000259" key="4">
    <source>
        <dbReference type="PROSITE" id="PS50995"/>
    </source>
</evidence>
<sequence length="148" mass="16861">MLEDRIKEKGIDCCVNEVGVMIQNLVRTLRIFEREEIVSEGFTISQCYIMIYLLKNKSLTMNEISEKMNLDKSTITRIVSNLVRDGYIEKKTSHEDGRVILASLTAAGKQKAVDLQSKVNNYYKQVIGQIPEGEVMEVVSSVNYYVKS</sequence>
<dbReference type="Proteomes" id="UP000294697">
    <property type="component" value="Unassembled WGS sequence"/>
</dbReference>
<dbReference type="CDD" id="cd00090">
    <property type="entry name" value="HTH_ARSR"/>
    <property type="match status" value="1"/>
</dbReference>
<dbReference type="SMART" id="SM00347">
    <property type="entry name" value="HTH_MARR"/>
    <property type="match status" value="1"/>
</dbReference>
<dbReference type="RefSeq" id="WP_208320774.1">
    <property type="nucleotide sequence ID" value="NZ_QLME01000005.1"/>
</dbReference>
<organism evidence="5 6">
    <name type="scientific">Halanaerobium saccharolyticum</name>
    <dbReference type="NCBI Taxonomy" id="43595"/>
    <lineage>
        <taxon>Bacteria</taxon>
        <taxon>Bacillati</taxon>
        <taxon>Bacillota</taxon>
        <taxon>Clostridia</taxon>
        <taxon>Halanaerobiales</taxon>
        <taxon>Halanaerobiaceae</taxon>
        <taxon>Halanaerobium</taxon>
    </lineage>
</organism>
<dbReference type="PROSITE" id="PS50995">
    <property type="entry name" value="HTH_MARR_2"/>
    <property type="match status" value="1"/>
</dbReference>
<evidence type="ECO:0000256" key="2">
    <source>
        <dbReference type="ARBA" id="ARBA00023125"/>
    </source>
</evidence>
<dbReference type="InterPro" id="IPR000835">
    <property type="entry name" value="HTH_MarR-typ"/>
</dbReference>
<dbReference type="Pfam" id="PF12802">
    <property type="entry name" value="MarR_2"/>
    <property type="match status" value="1"/>
</dbReference>
<dbReference type="InterPro" id="IPR036388">
    <property type="entry name" value="WH-like_DNA-bd_sf"/>
</dbReference>
<keyword evidence="1" id="KW-0805">Transcription regulation</keyword>
<evidence type="ECO:0000256" key="3">
    <source>
        <dbReference type="ARBA" id="ARBA00023163"/>
    </source>
</evidence>